<reference evidence="2" key="1">
    <citation type="submission" date="2020-10" db="EMBL/GenBank/DDBJ databases">
        <authorList>
            <person name="Gilroy R."/>
        </authorList>
    </citation>
    <scope>NUCLEOTIDE SEQUENCE</scope>
    <source>
        <strain evidence="2">CHK191-8634</strain>
    </source>
</reference>
<dbReference type="InterPro" id="IPR047111">
    <property type="entry name" value="YbaP-like"/>
</dbReference>
<accession>A0A9D1IUU9</accession>
<feature type="chain" id="PRO_5038628915" evidence="1">
    <location>
        <begin position="24"/>
        <end position="450"/>
    </location>
</feature>
<evidence type="ECO:0000313" key="3">
    <source>
        <dbReference type="Proteomes" id="UP000824073"/>
    </source>
</evidence>
<proteinExistence type="predicted"/>
<gene>
    <name evidence="2" type="ORF">IAB67_05765</name>
</gene>
<dbReference type="PANTHER" id="PTHR40590:SF1">
    <property type="entry name" value="CYTOPLASMIC PROTEIN"/>
    <property type="match status" value="1"/>
</dbReference>
<evidence type="ECO:0000313" key="2">
    <source>
        <dbReference type="EMBL" id="HIU43788.1"/>
    </source>
</evidence>
<dbReference type="EMBL" id="DVMR01000046">
    <property type="protein sequence ID" value="HIU43788.1"/>
    <property type="molecule type" value="Genomic_DNA"/>
</dbReference>
<dbReference type="Pfam" id="PF01963">
    <property type="entry name" value="TraB_PrgY_gumN"/>
    <property type="match status" value="1"/>
</dbReference>
<sequence>MNLKKLFAAALAALMLVVPVAAAEPSAWALGELTDSEALGMLTQADMEVLQSTVTHEKLQVICNALDSRLAAAGLEKRADYTLAPVAAELTRGAVMNALADIVCSYAMPDGVLPEAADAAQLLQALGVVRGYSDGSVQADRLCTLEEAFVMGSRCVTALVDLLDDGSNGFLWKAEKDGTTVYLLGTIHIDRGSIYPFGSQLRGVMADADRVVFEVDFGNEEGLAAYAAMQVYSDGTSLSDHIDADLYQQVVELLAPYGYDESIVSTLKPWVVANLVTSLQASDVQEADVSAPMVIDMYVYSRSLVDGKDIAEIEGYAYQAELFDSLSAEYQNEYLRQTVKLFLAGSETESAAESVNSVYDEWIGMWIDRDIDGFTAAYPKDEAAMTEDELNSKLFGERDDNMSAYVKNLLDAQDGTTSLVVVGAGHMIGETGIVQQLLDAGYTVAPVPVE</sequence>
<organism evidence="2 3">
    <name type="scientific">Candidatus Ventrousia excrementavium</name>
    <dbReference type="NCBI Taxonomy" id="2840961"/>
    <lineage>
        <taxon>Bacteria</taxon>
        <taxon>Bacillati</taxon>
        <taxon>Bacillota</taxon>
        <taxon>Clostridia</taxon>
        <taxon>Eubacteriales</taxon>
        <taxon>Clostridiaceae</taxon>
        <taxon>Clostridiaceae incertae sedis</taxon>
        <taxon>Candidatus Ventrousia</taxon>
    </lineage>
</organism>
<feature type="signal peptide" evidence="1">
    <location>
        <begin position="1"/>
        <end position="23"/>
    </location>
</feature>
<dbReference type="InterPro" id="IPR002816">
    <property type="entry name" value="TraB/PrgY/GumN_fam"/>
</dbReference>
<dbReference type="AlphaFoldDB" id="A0A9D1IUU9"/>
<reference evidence="2" key="2">
    <citation type="journal article" date="2021" name="PeerJ">
        <title>Extensive microbial diversity within the chicken gut microbiome revealed by metagenomics and culture.</title>
        <authorList>
            <person name="Gilroy R."/>
            <person name="Ravi A."/>
            <person name="Getino M."/>
            <person name="Pursley I."/>
            <person name="Horton D.L."/>
            <person name="Alikhan N.F."/>
            <person name="Baker D."/>
            <person name="Gharbi K."/>
            <person name="Hall N."/>
            <person name="Watson M."/>
            <person name="Adriaenssens E.M."/>
            <person name="Foster-Nyarko E."/>
            <person name="Jarju S."/>
            <person name="Secka A."/>
            <person name="Antonio M."/>
            <person name="Oren A."/>
            <person name="Chaudhuri R.R."/>
            <person name="La Ragione R."/>
            <person name="Hildebrand F."/>
            <person name="Pallen M.J."/>
        </authorList>
    </citation>
    <scope>NUCLEOTIDE SEQUENCE</scope>
    <source>
        <strain evidence="2">CHK191-8634</strain>
    </source>
</reference>
<keyword evidence="1" id="KW-0732">Signal</keyword>
<name>A0A9D1IUU9_9CLOT</name>
<dbReference type="PANTHER" id="PTHR40590">
    <property type="entry name" value="CYTOPLASMIC PROTEIN-RELATED"/>
    <property type="match status" value="1"/>
</dbReference>
<dbReference type="Proteomes" id="UP000824073">
    <property type="component" value="Unassembled WGS sequence"/>
</dbReference>
<comment type="caution">
    <text evidence="2">The sequence shown here is derived from an EMBL/GenBank/DDBJ whole genome shotgun (WGS) entry which is preliminary data.</text>
</comment>
<protein>
    <submittedName>
        <fullName evidence="2">TraB/GumN family protein</fullName>
    </submittedName>
</protein>
<dbReference type="CDD" id="cd14789">
    <property type="entry name" value="Tiki"/>
    <property type="match status" value="1"/>
</dbReference>
<evidence type="ECO:0000256" key="1">
    <source>
        <dbReference type="SAM" id="SignalP"/>
    </source>
</evidence>